<name>A0A9X4KHJ3_9BACL</name>
<accession>A0A9X4KHJ3</accession>
<proteinExistence type="predicted"/>
<organism evidence="1 2">
    <name type="scientific">Cohnella ginsengisoli</name>
    <dbReference type="NCBI Taxonomy" id="425004"/>
    <lineage>
        <taxon>Bacteria</taxon>
        <taxon>Bacillati</taxon>
        <taxon>Bacillota</taxon>
        <taxon>Bacilli</taxon>
        <taxon>Bacillales</taxon>
        <taxon>Paenibacillaceae</taxon>
        <taxon>Cohnella</taxon>
    </lineage>
</organism>
<sequence length="284" mass="31611">MTLKERLFDVYIGVDYSGAGLPDKAISGLAVVSAVGDERATVVRNPRHPQGRWSRSALHGYLMSELAQTDRRVFVGIDHGFSYPLSELDYYGLQTWDEFLGWLSLHWDTRQSSVDACKKGGAPYRNADLLRLTEARYAVGASSVLDLDRTFGHMTKTVSYSTHAGLPWLAELRARSDRSKVQCWPYDHIFAPAGGEPEVRPIGGHIVAEVYPKICKERLAYKASPPSARYGKALSDHETDAFAVAEWAQGRDREGAFAPYFRLETLTPDELRTAALEGWVLGCL</sequence>
<comment type="caution">
    <text evidence="1">The sequence shown here is derived from an EMBL/GenBank/DDBJ whole genome shotgun (WGS) entry which is preliminary data.</text>
</comment>
<evidence type="ECO:0000313" key="1">
    <source>
        <dbReference type="EMBL" id="MDG0792086.1"/>
    </source>
</evidence>
<dbReference type="EMBL" id="JAPDHZ010000003">
    <property type="protein sequence ID" value="MDG0792086.1"/>
    <property type="molecule type" value="Genomic_DNA"/>
</dbReference>
<dbReference type="Proteomes" id="UP001153387">
    <property type="component" value="Unassembled WGS sequence"/>
</dbReference>
<dbReference type="RefSeq" id="WP_277565912.1">
    <property type="nucleotide sequence ID" value="NZ_JAPDHZ010000003.1"/>
</dbReference>
<gene>
    <name evidence="1" type="ORF">OMP38_15335</name>
</gene>
<evidence type="ECO:0008006" key="3">
    <source>
        <dbReference type="Google" id="ProtNLM"/>
    </source>
</evidence>
<protein>
    <recommendedName>
        <fullName evidence="3">DUF429 domain-containing protein</fullName>
    </recommendedName>
</protein>
<evidence type="ECO:0000313" key="2">
    <source>
        <dbReference type="Proteomes" id="UP001153387"/>
    </source>
</evidence>
<dbReference type="AlphaFoldDB" id="A0A9X4KHJ3"/>
<reference evidence="1 2" key="1">
    <citation type="submission" date="2022-10" db="EMBL/GenBank/DDBJ databases">
        <title>Comparative genomic analysis of Cohnella hashimotonis sp. nov., isolated from the International Space Station.</title>
        <authorList>
            <person name="Simpson A."/>
            <person name="Venkateswaran K."/>
        </authorList>
    </citation>
    <scope>NUCLEOTIDE SEQUENCE [LARGE SCALE GENOMIC DNA]</scope>
    <source>
        <strain evidence="1 2">DSM 18997</strain>
    </source>
</reference>
<keyword evidence="2" id="KW-1185">Reference proteome</keyword>